<dbReference type="PANTHER" id="PTHR44086:SF10">
    <property type="entry name" value="THIOSULFATE SULFURTRANSFERASE_RHODANESE-LIKE DOMAIN-CONTAINING PROTEIN 3"/>
    <property type="match status" value="1"/>
</dbReference>
<dbReference type="GO" id="GO:0005739">
    <property type="term" value="C:mitochondrion"/>
    <property type="evidence" value="ECO:0007669"/>
    <property type="project" value="TreeGrafter"/>
</dbReference>
<evidence type="ECO:0000313" key="3">
    <source>
        <dbReference type="Proteomes" id="UP001377567"/>
    </source>
</evidence>
<dbReference type="Gene3D" id="3.40.250.10">
    <property type="entry name" value="Rhodanese-like domain"/>
    <property type="match status" value="1"/>
</dbReference>
<reference evidence="2 3" key="1">
    <citation type="journal article" date="2023" name="Elife">
        <title>Identification of key yeast species and microbe-microbe interactions impacting larval growth of Drosophila in the wild.</title>
        <authorList>
            <person name="Mure A."/>
            <person name="Sugiura Y."/>
            <person name="Maeda R."/>
            <person name="Honda K."/>
            <person name="Sakurai N."/>
            <person name="Takahashi Y."/>
            <person name="Watada M."/>
            <person name="Katoh T."/>
            <person name="Gotoh A."/>
            <person name="Gotoh Y."/>
            <person name="Taniguchi I."/>
            <person name="Nakamura K."/>
            <person name="Hayashi T."/>
            <person name="Katayama T."/>
            <person name="Uemura T."/>
            <person name="Hattori Y."/>
        </authorList>
    </citation>
    <scope>NUCLEOTIDE SEQUENCE [LARGE SCALE GENOMIC DNA]</scope>
    <source>
        <strain evidence="2 3">KH-74</strain>
    </source>
</reference>
<dbReference type="PROSITE" id="PS50206">
    <property type="entry name" value="RHODANESE_3"/>
    <property type="match status" value="1"/>
</dbReference>
<evidence type="ECO:0000313" key="2">
    <source>
        <dbReference type="EMBL" id="GMM58588.1"/>
    </source>
</evidence>
<dbReference type="AlphaFoldDB" id="A0AAV5S7J5"/>
<evidence type="ECO:0000259" key="1">
    <source>
        <dbReference type="PROSITE" id="PS50206"/>
    </source>
</evidence>
<dbReference type="InterPro" id="IPR001763">
    <property type="entry name" value="Rhodanese-like_dom"/>
</dbReference>
<dbReference type="Pfam" id="PF00581">
    <property type="entry name" value="Rhodanese"/>
    <property type="match status" value="1"/>
</dbReference>
<proteinExistence type="predicted"/>
<dbReference type="SMART" id="SM00450">
    <property type="entry name" value="RHOD"/>
    <property type="match status" value="1"/>
</dbReference>
<dbReference type="GO" id="GO:0004792">
    <property type="term" value="F:thiosulfate-cyanide sulfurtransferase activity"/>
    <property type="evidence" value="ECO:0007669"/>
    <property type="project" value="TreeGrafter"/>
</dbReference>
<feature type="domain" description="Rhodanese" evidence="1">
    <location>
        <begin position="35"/>
        <end position="136"/>
    </location>
</feature>
<comment type="caution">
    <text evidence="2">The sequence shown here is derived from an EMBL/GenBank/DDBJ whole genome shotgun (WGS) entry which is preliminary data.</text>
</comment>
<accession>A0AAV5S7J5</accession>
<name>A0AAV5S7J5_MAUHU</name>
<sequence>MLRSTISRAPLLNASRCYSTRVCSFDKFKQFVQNPSANTVLVDVREPSELADYAVPGAVNVPYKTSPQAFAMPAGQFKTELGVAKPDQAKHLVFFCAKGIRARNAEEVANANGYNDTEVYEGSMTEWLEKGGRNIK</sequence>
<keyword evidence="3" id="KW-1185">Reference proteome</keyword>
<dbReference type="Proteomes" id="UP001377567">
    <property type="component" value="Unassembled WGS sequence"/>
</dbReference>
<dbReference type="InterPro" id="IPR036873">
    <property type="entry name" value="Rhodanese-like_dom_sf"/>
</dbReference>
<dbReference type="SUPFAM" id="SSF52821">
    <property type="entry name" value="Rhodanese/Cell cycle control phosphatase"/>
    <property type="match status" value="1"/>
</dbReference>
<dbReference type="PANTHER" id="PTHR44086">
    <property type="entry name" value="THIOSULFATE SULFURTRANSFERASE RDL2, MITOCHONDRIAL-RELATED"/>
    <property type="match status" value="1"/>
</dbReference>
<gene>
    <name evidence="2" type="ORF">DAKH74_052050</name>
</gene>
<organism evidence="2 3">
    <name type="scientific">Maudiozyma humilis</name>
    <name type="common">Sour dough yeast</name>
    <name type="synonym">Kazachstania humilis</name>
    <dbReference type="NCBI Taxonomy" id="51915"/>
    <lineage>
        <taxon>Eukaryota</taxon>
        <taxon>Fungi</taxon>
        <taxon>Dikarya</taxon>
        <taxon>Ascomycota</taxon>
        <taxon>Saccharomycotina</taxon>
        <taxon>Saccharomycetes</taxon>
        <taxon>Saccharomycetales</taxon>
        <taxon>Saccharomycetaceae</taxon>
        <taxon>Maudiozyma</taxon>
    </lineage>
</organism>
<protein>
    <submittedName>
        <fullName evidence="2">Thiosulfate sulfurtransferase</fullName>
    </submittedName>
</protein>
<dbReference type="EMBL" id="BTGD01000025">
    <property type="protein sequence ID" value="GMM58588.1"/>
    <property type="molecule type" value="Genomic_DNA"/>
</dbReference>